<dbReference type="EMBL" id="AP027081">
    <property type="protein sequence ID" value="BDU77559.1"/>
    <property type="molecule type" value="Genomic_DNA"/>
</dbReference>
<evidence type="ECO:0000256" key="5">
    <source>
        <dbReference type="ARBA" id="ARBA00022832"/>
    </source>
</evidence>
<evidence type="ECO:0000256" key="12">
    <source>
        <dbReference type="SAM" id="Phobius"/>
    </source>
</evidence>
<reference evidence="14" key="1">
    <citation type="journal article" date="2023" name="Int. J. Syst. Evol. Microbiol.">
        <title>Mesoterricola silvestris gen. nov., sp. nov., Mesoterricola sediminis sp. nov., Geothrix oryzae sp. nov., Geothrix edaphica sp. nov., Geothrix rubra sp. nov., and Geothrix limicola sp. nov., six novel members of Acidobacteriota isolated from soils.</title>
        <authorList>
            <person name="Itoh H."/>
            <person name="Sugisawa Y."/>
            <person name="Mise K."/>
            <person name="Xu Z."/>
            <person name="Kuniyasu M."/>
            <person name="Ushijima N."/>
            <person name="Kawano K."/>
            <person name="Kobayashi E."/>
            <person name="Shiratori Y."/>
            <person name="Masuda Y."/>
            <person name="Senoo K."/>
        </authorList>
    </citation>
    <scope>NUCLEOTIDE SEQUENCE</scope>
    <source>
        <strain evidence="14">W786</strain>
    </source>
</reference>
<evidence type="ECO:0000256" key="6">
    <source>
        <dbReference type="ARBA" id="ARBA00022989"/>
    </source>
</evidence>
<evidence type="ECO:0000313" key="15">
    <source>
        <dbReference type="Proteomes" id="UP001228113"/>
    </source>
</evidence>
<dbReference type="Proteomes" id="UP001228113">
    <property type="component" value="Chromosome"/>
</dbReference>
<dbReference type="RefSeq" id="WP_316410328.1">
    <property type="nucleotide sequence ID" value="NZ_AP027081.1"/>
</dbReference>
<feature type="transmembrane region" description="Helical" evidence="12">
    <location>
        <begin position="159"/>
        <end position="181"/>
    </location>
</feature>
<evidence type="ECO:0000256" key="8">
    <source>
        <dbReference type="ARBA" id="ARBA00023004"/>
    </source>
</evidence>
<keyword evidence="7" id="KW-0560">Oxidoreductase</keyword>
<dbReference type="PANTHER" id="PTHR11351:SF31">
    <property type="entry name" value="DESATURASE 1, ISOFORM A-RELATED"/>
    <property type="match status" value="1"/>
</dbReference>
<keyword evidence="3" id="KW-0444">Lipid biosynthesis</keyword>
<dbReference type="GO" id="GO:0006633">
    <property type="term" value="P:fatty acid biosynthetic process"/>
    <property type="evidence" value="ECO:0007669"/>
    <property type="project" value="UniProtKB-KW"/>
</dbReference>
<proteinExistence type="inferred from homology"/>
<name>A0AA48GTQ1_9BACT</name>
<feature type="domain" description="Fatty acid desaturase" evidence="13">
    <location>
        <begin position="44"/>
        <end position="255"/>
    </location>
</feature>
<evidence type="ECO:0000256" key="3">
    <source>
        <dbReference type="ARBA" id="ARBA00022516"/>
    </source>
</evidence>
<keyword evidence="9" id="KW-0443">Lipid metabolism</keyword>
<comment type="similarity">
    <text evidence="2">Belongs to the fatty acid desaturase type 2 family.</text>
</comment>
<feature type="transmembrane region" description="Helical" evidence="12">
    <location>
        <begin position="187"/>
        <end position="204"/>
    </location>
</feature>
<dbReference type="InterPro" id="IPR015876">
    <property type="entry name" value="Acyl-CoA_DS"/>
</dbReference>
<dbReference type="AlphaFoldDB" id="A0AA48GTQ1"/>
<dbReference type="PANTHER" id="PTHR11351">
    <property type="entry name" value="ACYL-COA DESATURASE"/>
    <property type="match status" value="1"/>
</dbReference>
<dbReference type="InterPro" id="IPR005804">
    <property type="entry name" value="FA_desaturase_dom"/>
</dbReference>
<evidence type="ECO:0000313" key="14">
    <source>
        <dbReference type="EMBL" id="BDU77559.1"/>
    </source>
</evidence>
<gene>
    <name evidence="14" type="ORF">METESE_25170</name>
</gene>
<dbReference type="GO" id="GO:0016717">
    <property type="term" value="F:oxidoreductase activity, acting on paired donors, with oxidation of a pair of donors resulting in the reduction of molecular oxygen to two molecules of water"/>
    <property type="evidence" value="ECO:0007669"/>
    <property type="project" value="InterPro"/>
</dbReference>
<keyword evidence="4 12" id="KW-0812">Transmembrane</keyword>
<keyword evidence="8" id="KW-0408">Iron</keyword>
<evidence type="ECO:0000256" key="10">
    <source>
        <dbReference type="ARBA" id="ARBA00023136"/>
    </source>
</evidence>
<evidence type="ECO:0000256" key="2">
    <source>
        <dbReference type="ARBA" id="ARBA00008749"/>
    </source>
</evidence>
<evidence type="ECO:0000256" key="1">
    <source>
        <dbReference type="ARBA" id="ARBA00004141"/>
    </source>
</evidence>
<dbReference type="Pfam" id="PF00487">
    <property type="entry name" value="FA_desaturase"/>
    <property type="match status" value="1"/>
</dbReference>
<evidence type="ECO:0000259" key="13">
    <source>
        <dbReference type="Pfam" id="PF00487"/>
    </source>
</evidence>
<keyword evidence="11" id="KW-0275">Fatty acid biosynthesis</keyword>
<organism evidence="14 15">
    <name type="scientific">Mesoterricola sediminis</name>
    <dbReference type="NCBI Taxonomy" id="2927980"/>
    <lineage>
        <taxon>Bacteria</taxon>
        <taxon>Pseudomonadati</taxon>
        <taxon>Acidobacteriota</taxon>
        <taxon>Holophagae</taxon>
        <taxon>Holophagales</taxon>
        <taxon>Holophagaceae</taxon>
        <taxon>Mesoterricola</taxon>
    </lineage>
</organism>
<feature type="transmembrane region" description="Helical" evidence="12">
    <location>
        <begin position="12"/>
        <end position="36"/>
    </location>
</feature>
<evidence type="ECO:0000256" key="7">
    <source>
        <dbReference type="ARBA" id="ARBA00023002"/>
    </source>
</evidence>
<protein>
    <recommendedName>
        <fullName evidence="13">Fatty acid desaturase domain-containing protein</fullName>
    </recommendedName>
</protein>
<dbReference type="CDD" id="cd03505">
    <property type="entry name" value="Delta9-FADS-like"/>
    <property type="match status" value="1"/>
</dbReference>
<dbReference type="KEGG" id="msea:METESE_25170"/>
<keyword evidence="5" id="KW-0276">Fatty acid metabolism</keyword>
<dbReference type="PRINTS" id="PR00075">
    <property type="entry name" value="FACDDSATRASE"/>
</dbReference>
<evidence type="ECO:0000256" key="9">
    <source>
        <dbReference type="ARBA" id="ARBA00023098"/>
    </source>
</evidence>
<accession>A0AA48GTQ1</accession>
<keyword evidence="15" id="KW-1185">Reference proteome</keyword>
<sequence length="274" mass="30361">MDQVARTREGVGPVYPLTPASLTFGLIHLAALAVLVLPFRPALAWMALGLYLVRMFGVTAGYHRYFSHRAYRLGRAAQLLMACLAQASGQKGVLWWAAHHRDHHRHADGPGDVHSPVRDSFWWSHVGWVLSDRHDHPDLAKVGDLARFPELRWLDRHHWVPAVATALAAAAWAGAAGLAWWALSTVALYHATFTINSLAHVWGTRRFETPDRSRNNAVLALLTLGEGWHNNHHAFPAACSPSLRWWEVDPTQAGLRVLAAVGVARDLKGRGARP</sequence>
<feature type="transmembrane region" description="Helical" evidence="12">
    <location>
        <begin position="42"/>
        <end position="62"/>
    </location>
</feature>
<keyword evidence="6 12" id="KW-1133">Transmembrane helix</keyword>
<dbReference type="GO" id="GO:0016020">
    <property type="term" value="C:membrane"/>
    <property type="evidence" value="ECO:0007669"/>
    <property type="project" value="UniProtKB-SubCell"/>
</dbReference>
<evidence type="ECO:0000256" key="4">
    <source>
        <dbReference type="ARBA" id="ARBA00022692"/>
    </source>
</evidence>
<evidence type="ECO:0000256" key="11">
    <source>
        <dbReference type="ARBA" id="ARBA00023160"/>
    </source>
</evidence>
<comment type="subcellular location">
    <subcellularLocation>
        <location evidence="1">Membrane</location>
        <topology evidence="1">Multi-pass membrane protein</topology>
    </subcellularLocation>
</comment>
<keyword evidence="10 12" id="KW-0472">Membrane</keyword>